<dbReference type="PANTHER" id="PTHR43238:SF1">
    <property type="entry name" value="GDP-L-FUCOSE SYNTHASE"/>
    <property type="match status" value="1"/>
</dbReference>
<dbReference type="Proteomes" id="UP000033996">
    <property type="component" value="Unassembled WGS sequence"/>
</dbReference>
<dbReference type="SUPFAM" id="SSF51735">
    <property type="entry name" value="NAD(P)-binding Rossmann-fold domains"/>
    <property type="match status" value="1"/>
</dbReference>
<dbReference type="AlphaFoldDB" id="A0A837HPZ7"/>
<sequence>MLKILICGASGFIGRNLFEILSQRPDLDVYGTYLNRRFSKNKRLRRADLTDQEWAREVTKGMDVVINAAAITDGSGAVAANPGRYITNNIRINTNLIEGAHENNVSHFIFLSCSILYPANSATPLKETDIDLSLIHPRYYTGARMKLFSEDLCHFFSKFGRTRFTIIRHSNNYGPFDKFDTTKGHVFSATIEKIMSPSNDRVIVWGDGHERRDFLHVFDLVSFIEMAIEHKIDGSSVFNVGSGYSLSVRELVEKMRSLASKSLPIHYDLTKQSIDTNIILDTTRAREILGWQPQIGIDEGIQQTINWYQKTAKEKTEARL</sequence>
<dbReference type="Gene3D" id="3.40.50.720">
    <property type="entry name" value="NAD(P)-binding Rossmann-like Domain"/>
    <property type="match status" value="1"/>
</dbReference>
<accession>A0A837HPZ7</accession>
<dbReference type="Pfam" id="PF01370">
    <property type="entry name" value="Epimerase"/>
    <property type="match status" value="1"/>
</dbReference>
<dbReference type="GO" id="GO:0050577">
    <property type="term" value="F:GDP-L-fucose synthase activity"/>
    <property type="evidence" value="ECO:0007669"/>
    <property type="project" value="TreeGrafter"/>
</dbReference>
<comment type="caution">
    <text evidence="2">The sequence shown here is derived from an EMBL/GenBank/DDBJ whole genome shotgun (WGS) entry which is preliminary data.</text>
</comment>
<reference evidence="2 3" key="1">
    <citation type="journal article" date="2015" name="Nature">
        <title>rRNA introns, odd ribosomes, and small enigmatic genomes across a large radiation of phyla.</title>
        <authorList>
            <person name="Brown C.T."/>
            <person name="Hug L.A."/>
            <person name="Thomas B.C."/>
            <person name="Sharon I."/>
            <person name="Castelle C.J."/>
            <person name="Singh A."/>
            <person name="Wilkins M.J."/>
            <person name="Williams K.H."/>
            <person name="Banfield J.F."/>
        </authorList>
    </citation>
    <scope>NUCLEOTIDE SEQUENCE [LARGE SCALE GENOMIC DNA]</scope>
</reference>
<dbReference type="PANTHER" id="PTHR43238">
    <property type="entry name" value="GDP-L-FUCOSE SYNTHASE"/>
    <property type="match status" value="1"/>
</dbReference>
<gene>
    <name evidence="2" type="ORF">UT35_C0006G0006</name>
</gene>
<evidence type="ECO:0000259" key="1">
    <source>
        <dbReference type="Pfam" id="PF01370"/>
    </source>
</evidence>
<dbReference type="EMBL" id="LBWL01000006">
    <property type="protein sequence ID" value="KKR09407.1"/>
    <property type="molecule type" value="Genomic_DNA"/>
</dbReference>
<dbReference type="InterPro" id="IPR001509">
    <property type="entry name" value="Epimerase_deHydtase"/>
</dbReference>
<dbReference type="InterPro" id="IPR036291">
    <property type="entry name" value="NAD(P)-bd_dom_sf"/>
</dbReference>
<dbReference type="Gene3D" id="3.90.25.10">
    <property type="entry name" value="UDP-galactose 4-epimerase, domain 1"/>
    <property type="match status" value="1"/>
</dbReference>
<evidence type="ECO:0000313" key="2">
    <source>
        <dbReference type="EMBL" id="KKR09407.1"/>
    </source>
</evidence>
<protein>
    <recommendedName>
        <fullName evidence="1">NAD-dependent epimerase/dehydratase domain-containing protein</fullName>
    </recommendedName>
</protein>
<name>A0A837HPZ7_9BACT</name>
<evidence type="ECO:0000313" key="3">
    <source>
        <dbReference type="Proteomes" id="UP000033996"/>
    </source>
</evidence>
<organism evidence="2 3">
    <name type="scientific">Candidatus Yanofskybacteria bacterium GW2011_GWD1_39_16</name>
    <dbReference type="NCBI Taxonomy" id="1619030"/>
    <lineage>
        <taxon>Bacteria</taxon>
        <taxon>Candidatus Yanofskyibacteriota</taxon>
    </lineage>
</organism>
<proteinExistence type="predicted"/>
<feature type="domain" description="NAD-dependent epimerase/dehydratase" evidence="1">
    <location>
        <begin position="4"/>
        <end position="241"/>
    </location>
</feature>